<gene>
    <name evidence="1" type="ORF">AV942_09445</name>
</gene>
<protein>
    <submittedName>
        <fullName evidence="1">Uncharacterized protein</fullName>
    </submittedName>
</protein>
<evidence type="ECO:0000313" key="2">
    <source>
        <dbReference type="Proteomes" id="UP000061468"/>
    </source>
</evidence>
<reference evidence="1 2" key="1">
    <citation type="submission" date="2015-12" db="EMBL/GenBank/DDBJ databases">
        <title>Intraspecies pangenome expansion in the marine bacterium Alteromonas.</title>
        <authorList>
            <person name="Lopez-Perez M."/>
            <person name="Rodriguez-Valera F."/>
        </authorList>
    </citation>
    <scope>NUCLEOTIDE SEQUENCE [LARGE SCALE GENOMIC DNA]</scope>
    <source>
        <strain evidence="1 2">UM8</strain>
    </source>
</reference>
<dbReference type="EMBL" id="CP013928">
    <property type="protein sequence ID" value="AMJ78494.1"/>
    <property type="molecule type" value="Genomic_DNA"/>
</dbReference>
<dbReference type="AlphaFoldDB" id="A0AAC8XKJ6"/>
<dbReference type="Proteomes" id="UP000061468">
    <property type="component" value="Chromosome"/>
</dbReference>
<dbReference type="RefSeq" id="WP_061093542.1">
    <property type="nucleotide sequence ID" value="NZ_CAXGIV010000043.1"/>
</dbReference>
<organism evidence="1 2">
    <name type="scientific">Alteromonas mediterranea</name>
    <dbReference type="NCBI Taxonomy" id="314275"/>
    <lineage>
        <taxon>Bacteria</taxon>
        <taxon>Pseudomonadati</taxon>
        <taxon>Pseudomonadota</taxon>
        <taxon>Gammaproteobacteria</taxon>
        <taxon>Alteromonadales</taxon>
        <taxon>Alteromonadaceae</taxon>
        <taxon>Alteromonas/Salinimonas group</taxon>
        <taxon>Alteromonas</taxon>
    </lineage>
</organism>
<sequence>MKEANKKILRNSKFLKETIEELCSYRLNEKAHSFPTYGPISIGESVERSLDSFKSRRGKNAAITLLSVILAANRNYNKVVEPNIKRIKNEYPKLKSLEDLQELVKKMSKREFFSFWGHKDKKKYATLKLVLNAYSELKKIYSAKNSFSIMRKWAENADVEHLSDDIIGRIPNIGIATFQHLRMAYGVDTVKPDLRVKQVLRKRFGFQKVTDKNAIRIVEEMSKNTRWSVFELDQIFVRYGSGYIDGGKKIEFPNQFDQKNIIRRLLAEGVKRDVISRVFEIDVDVIEAK</sequence>
<accession>A0AAC8XKJ6</accession>
<proteinExistence type="predicted"/>
<name>A0AAC8XKJ6_9ALTE</name>
<evidence type="ECO:0000313" key="1">
    <source>
        <dbReference type="EMBL" id="AMJ78494.1"/>
    </source>
</evidence>